<evidence type="ECO:0000313" key="6">
    <source>
        <dbReference type="EMBL" id="MBB4661391.1"/>
    </source>
</evidence>
<evidence type="ECO:0000256" key="2">
    <source>
        <dbReference type="ARBA" id="ARBA00023239"/>
    </source>
</evidence>
<dbReference type="PRINTS" id="PR00146">
    <property type="entry name" value="DHPICSNTHASE"/>
</dbReference>
<feature type="active site" description="Schiff-base intermediate with substrate" evidence="4">
    <location>
        <position position="163"/>
    </location>
</feature>
<dbReference type="CDD" id="cd00408">
    <property type="entry name" value="DHDPS-like"/>
    <property type="match status" value="1"/>
</dbReference>
<gene>
    <name evidence="6" type="ORF">BDZ31_000964</name>
</gene>
<comment type="similarity">
    <text evidence="1 3">Belongs to the DapA family.</text>
</comment>
<dbReference type="Proteomes" id="UP000585272">
    <property type="component" value="Unassembled WGS sequence"/>
</dbReference>
<dbReference type="AlphaFoldDB" id="A0A840IAV9"/>
<keyword evidence="7" id="KW-1185">Reference proteome</keyword>
<dbReference type="Gene3D" id="3.20.20.70">
    <property type="entry name" value="Aldolase class I"/>
    <property type="match status" value="1"/>
</dbReference>
<evidence type="ECO:0000256" key="4">
    <source>
        <dbReference type="PIRSR" id="PIRSR001365-1"/>
    </source>
</evidence>
<dbReference type="PANTHER" id="PTHR12128">
    <property type="entry name" value="DIHYDRODIPICOLINATE SYNTHASE"/>
    <property type="match status" value="1"/>
</dbReference>
<organism evidence="6 7">
    <name type="scientific">Conexibacter arvalis</name>
    <dbReference type="NCBI Taxonomy" id="912552"/>
    <lineage>
        <taxon>Bacteria</taxon>
        <taxon>Bacillati</taxon>
        <taxon>Actinomycetota</taxon>
        <taxon>Thermoleophilia</taxon>
        <taxon>Solirubrobacterales</taxon>
        <taxon>Conexibacteraceae</taxon>
        <taxon>Conexibacter</taxon>
    </lineage>
</organism>
<dbReference type="SMART" id="SM01130">
    <property type="entry name" value="DHDPS"/>
    <property type="match status" value="1"/>
</dbReference>
<keyword evidence="2 3" id="KW-0456">Lyase</keyword>
<evidence type="ECO:0000256" key="5">
    <source>
        <dbReference type="PIRSR" id="PIRSR001365-2"/>
    </source>
</evidence>
<dbReference type="PIRSF" id="PIRSF001365">
    <property type="entry name" value="DHDPS"/>
    <property type="match status" value="1"/>
</dbReference>
<comment type="caution">
    <text evidence="6">The sequence shown here is derived from an EMBL/GenBank/DDBJ whole genome shotgun (WGS) entry which is preliminary data.</text>
</comment>
<dbReference type="Pfam" id="PF00701">
    <property type="entry name" value="DHDPS"/>
    <property type="match status" value="1"/>
</dbReference>
<dbReference type="EC" id="4.3.3.7" evidence="6"/>
<evidence type="ECO:0000256" key="1">
    <source>
        <dbReference type="ARBA" id="ARBA00007592"/>
    </source>
</evidence>
<dbReference type="SUPFAM" id="SSF51569">
    <property type="entry name" value="Aldolase"/>
    <property type="match status" value="1"/>
</dbReference>
<sequence>MAETVGVMPPCVTIFDEGGAVDEARTKEHVDWLLDAGVHALLALGTCGEFFSFETDERERLAAKFVEWVDGRVPLYIGVMDTSTDKAVRLAKAAEAAGATGVMSVAPYYSSPPRREVMQYFRDIAAAVDIPFIVYNNPPASGVSLETADLAELANDGTAKIVKESHGDPARIHDLKLTVPADVPVLYGEDYGAFEAICGGADGWVAGVSNFMPHEAVKLWNLARSGDLEAAREQWYRILPLVNMTSIKPMFGRPDERPDFIQIFKAGLDRIGRTGGPCRRPLLPLPPEDVHYLHRLMDEIGLTPVAA</sequence>
<proteinExistence type="inferred from homology"/>
<dbReference type="PANTHER" id="PTHR12128:SF66">
    <property type="entry name" value="4-HYDROXY-2-OXOGLUTARATE ALDOLASE, MITOCHONDRIAL"/>
    <property type="match status" value="1"/>
</dbReference>
<dbReference type="InterPro" id="IPR013785">
    <property type="entry name" value="Aldolase_TIM"/>
</dbReference>
<reference evidence="6 7" key="1">
    <citation type="submission" date="2020-08" db="EMBL/GenBank/DDBJ databases">
        <title>Genomic Encyclopedia of Archaeal and Bacterial Type Strains, Phase II (KMG-II): from individual species to whole genera.</title>
        <authorList>
            <person name="Goeker M."/>
        </authorList>
    </citation>
    <scope>NUCLEOTIDE SEQUENCE [LARGE SCALE GENOMIC DNA]</scope>
    <source>
        <strain evidence="6 7">DSM 23288</strain>
    </source>
</reference>
<feature type="binding site" evidence="5">
    <location>
        <position position="205"/>
    </location>
    <ligand>
        <name>pyruvate</name>
        <dbReference type="ChEBI" id="CHEBI:15361"/>
    </ligand>
</feature>
<feature type="active site" description="Proton donor/acceptor" evidence="4">
    <location>
        <position position="135"/>
    </location>
</feature>
<dbReference type="GO" id="GO:0008840">
    <property type="term" value="F:4-hydroxy-tetrahydrodipicolinate synthase activity"/>
    <property type="evidence" value="ECO:0007669"/>
    <property type="project" value="UniProtKB-EC"/>
</dbReference>
<accession>A0A840IAV9</accession>
<dbReference type="EMBL" id="JACHNU010000001">
    <property type="protein sequence ID" value="MBB4661391.1"/>
    <property type="molecule type" value="Genomic_DNA"/>
</dbReference>
<evidence type="ECO:0000256" key="3">
    <source>
        <dbReference type="PIRNR" id="PIRNR001365"/>
    </source>
</evidence>
<name>A0A840IAV9_9ACTN</name>
<protein>
    <submittedName>
        <fullName evidence="6">4-hydroxy-tetrahydrodipicolinate synthase</fullName>
        <ecNumber evidence="6">4.3.3.7</ecNumber>
    </submittedName>
</protein>
<evidence type="ECO:0000313" key="7">
    <source>
        <dbReference type="Proteomes" id="UP000585272"/>
    </source>
</evidence>
<dbReference type="InterPro" id="IPR002220">
    <property type="entry name" value="DapA-like"/>
</dbReference>